<gene>
    <name evidence="3" type="ORF">PR001_g2561</name>
    <name evidence="2" type="ORF">PR002_g2683</name>
    <name evidence="4" type="ORF">PR003_g2851</name>
</gene>
<evidence type="ECO:0000313" key="2">
    <source>
        <dbReference type="EMBL" id="KAE9044663.1"/>
    </source>
</evidence>
<dbReference type="AlphaFoldDB" id="A0A6A3PCY4"/>
<evidence type="ECO:0000313" key="6">
    <source>
        <dbReference type="Proteomes" id="UP000434957"/>
    </source>
</evidence>
<sequence length="383" mass="44616">MPKRVHDENMADNAADEEAPPAKAPAATVACEFCGQTFTTRGMTRHQNKCVKKQAHDIAAAKKPRCYRFSILNEDVFENILKFLGNQTLTKLQMVTGDRYAQCEPELAKFCCKCENDNPVILHGLCRACESELPGYMPRTTKEVAKIHYGVRDKDFPFIPCEVRKRYTLFDRITLENHMIRSCGSKMHWVRDIAKRDSRKRKLNATLHRKEEETRDFLEDLAPGFASYVEAVGLKESDKEVIQHYSQRYVKLTEALKARGLKLRDDSRLCMGYITAGYGQIESVVDTMEEMNFLFAHTDYAQRCKYKIDMIRQDKDEWYPRDLFREMMRDCRDEAKVELCIEYLENNKGLTLPRKWEKCRQRYDSVKASGGNPEKEMDQIYGE</sequence>
<evidence type="ECO:0000313" key="3">
    <source>
        <dbReference type="EMBL" id="KAE9050273.1"/>
    </source>
</evidence>
<evidence type="ECO:0000313" key="4">
    <source>
        <dbReference type="EMBL" id="KAE9355448.1"/>
    </source>
</evidence>
<reference evidence="5 7" key="1">
    <citation type="submission" date="2018-09" db="EMBL/GenBank/DDBJ databases">
        <title>Genomic investigation of the strawberry pathogen Phytophthora fragariae indicates pathogenicity is determined by transcriptional variation in three key races.</title>
        <authorList>
            <person name="Adams T.M."/>
            <person name="Armitage A.D."/>
            <person name="Sobczyk M.K."/>
            <person name="Bates H.J."/>
            <person name="Dunwell J.M."/>
            <person name="Nellist C.F."/>
            <person name="Harrison R.J."/>
        </authorList>
    </citation>
    <scope>NUCLEOTIDE SEQUENCE [LARGE SCALE GENOMIC DNA]</scope>
    <source>
        <strain evidence="3 5">SCRP249</strain>
        <strain evidence="2 7">SCRP324</strain>
        <strain evidence="4 6">SCRP333</strain>
    </source>
</reference>
<accession>A0A6A3PCY4</accession>
<evidence type="ECO:0000256" key="1">
    <source>
        <dbReference type="SAM" id="MobiDB-lite"/>
    </source>
</evidence>
<dbReference type="EMBL" id="QXFV01000088">
    <property type="protein sequence ID" value="KAE9050273.1"/>
    <property type="molecule type" value="Genomic_DNA"/>
</dbReference>
<keyword evidence="6" id="KW-1185">Reference proteome</keyword>
<protein>
    <submittedName>
        <fullName evidence="3">Uncharacterized protein</fullName>
    </submittedName>
</protein>
<dbReference type="EMBL" id="QXFU01000093">
    <property type="protein sequence ID" value="KAE9044663.1"/>
    <property type="molecule type" value="Genomic_DNA"/>
</dbReference>
<dbReference type="Proteomes" id="UP000429607">
    <property type="component" value="Unassembled WGS sequence"/>
</dbReference>
<proteinExistence type="predicted"/>
<organism evidence="3 5">
    <name type="scientific">Phytophthora rubi</name>
    <dbReference type="NCBI Taxonomy" id="129364"/>
    <lineage>
        <taxon>Eukaryota</taxon>
        <taxon>Sar</taxon>
        <taxon>Stramenopiles</taxon>
        <taxon>Oomycota</taxon>
        <taxon>Peronosporomycetes</taxon>
        <taxon>Peronosporales</taxon>
        <taxon>Peronosporaceae</taxon>
        <taxon>Phytophthora</taxon>
    </lineage>
</organism>
<feature type="region of interest" description="Disordered" evidence="1">
    <location>
        <begin position="1"/>
        <end position="21"/>
    </location>
</feature>
<comment type="caution">
    <text evidence="3">The sequence shown here is derived from an EMBL/GenBank/DDBJ whole genome shotgun (WGS) entry which is preliminary data.</text>
</comment>
<dbReference type="EMBL" id="QXFT01000093">
    <property type="protein sequence ID" value="KAE9355448.1"/>
    <property type="molecule type" value="Genomic_DNA"/>
</dbReference>
<evidence type="ECO:0000313" key="7">
    <source>
        <dbReference type="Proteomes" id="UP000435112"/>
    </source>
</evidence>
<dbReference type="Proteomes" id="UP000435112">
    <property type="component" value="Unassembled WGS sequence"/>
</dbReference>
<dbReference type="Proteomes" id="UP000434957">
    <property type="component" value="Unassembled WGS sequence"/>
</dbReference>
<name>A0A6A3PCY4_9STRA</name>
<dbReference type="OrthoDB" id="118475at2759"/>
<evidence type="ECO:0000313" key="5">
    <source>
        <dbReference type="Proteomes" id="UP000429607"/>
    </source>
</evidence>